<accession>A0ABU3S6Q3</accession>
<dbReference type="SUPFAM" id="SSF46894">
    <property type="entry name" value="C-terminal effector domain of the bipartite response regulators"/>
    <property type="match status" value="1"/>
</dbReference>
<dbReference type="InterPro" id="IPR000792">
    <property type="entry name" value="Tscrpt_reg_LuxR_C"/>
</dbReference>
<dbReference type="InterPro" id="IPR011006">
    <property type="entry name" value="CheY-like_superfamily"/>
</dbReference>
<dbReference type="InterPro" id="IPR039420">
    <property type="entry name" value="WalR-like"/>
</dbReference>
<organism evidence="6 7">
    <name type="scientific">Bosea rubneri</name>
    <dbReference type="NCBI Taxonomy" id="3075434"/>
    <lineage>
        <taxon>Bacteria</taxon>
        <taxon>Pseudomonadati</taxon>
        <taxon>Pseudomonadota</taxon>
        <taxon>Alphaproteobacteria</taxon>
        <taxon>Hyphomicrobiales</taxon>
        <taxon>Boseaceae</taxon>
        <taxon>Bosea</taxon>
    </lineage>
</organism>
<feature type="modified residue" description="4-aspartylphosphate" evidence="3">
    <location>
        <position position="56"/>
    </location>
</feature>
<dbReference type="EMBL" id="JAWDID010000013">
    <property type="protein sequence ID" value="MDU0340473.1"/>
    <property type="molecule type" value="Genomic_DNA"/>
</dbReference>
<dbReference type="InterPro" id="IPR016032">
    <property type="entry name" value="Sig_transdc_resp-reg_C-effctor"/>
</dbReference>
<evidence type="ECO:0000313" key="7">
    <source>
        <dbReference type="Proteomes" id="UP001254257"/>
    </source>
</evidence>
<evidence type="ECO:0000256" key="1">
    <source>
        <dbReference type="ARBA" id="ARBA00022553"/>
    </source>
</evidence>
<dbReference type="Proteomes" id="UP001254257">
    <property type="component" value="Unassembled WGS sequence"/>
</dbReference>
<dbReference type="Pfam" id="PF00072">
    <property type="entry name" value="Response_reg"/>
    <property type="match status" value="1"/>
</dbReference>
<proteinExistence type="predicted"/>
<dbReference type="Pfam" id="PF00196">
    <property type="entry name" value="GerE"/>
    <property type="match status" value="1"/>
</dbReference>
<gene>
    <name evidence="6" type="ORF">RKE40_11295</name>
</gene>
<evidence type="ECO:0000259" key="4">
    <source>
        <dbReference type="PROSITE" id="PS50043"/>
    </source>
</evidence>
<comment type="caution">
    <text evidence="6">The sequence shown here is derived from an EMBL/GenBank/DDBJ whole genome shotgun (WGS) entry which is preliminary data.</text>
</comment>
<dbReference type="Gene3D" id="3.40.50.2300">
    <property type="match status" value="1"/>
</dbReference>
<dbReference type="SMART" id="SM00448">
    <property type="entry name" value="REC"/>
    <property type="match status" value="1"/>
</dbReference>
<dbReference type="SUPFAM" id="SSF52172">
    <property type="entry name" value="CheY-like"/>
    <property type="match status" value="1"/>
</dbReference>
<evidence type="ECO:0000259" key="5">
    <source>
        <dbReference type="PROSITE" id="PS50110"/>
    </source>
</evidence>
<dbReference type="CDD" id="cd06170">
    <property type="entry name" value="LuxR_C_like"/>
    <property type="match status" value="1"/>
</dbReference>
<feature type="domain" description="HTH luxR-type" evidence="4">
    <location>
        <begin position="141"/>
        <end position="206"/>
    </location>
</feature>
<reference evidence="6 7" key="1">
    <citation type="submission" date="2023-09" db="EMBL/GenBank/DDBJ databases">
        <title>Whole genome shotgun sequencing (WGS) of Bosea sp. ZW T0_25, isolated from stored onions (Allium cepa).</title>
        <authorList>
            <person name="Stoll D.A."/>
            <person name="Huch M."/>
        </authorList>
    </citation>
    <scope>NUCLEOTIDE SEQUENCE [LARGE SCALE GENOMIC DNA]</scope>
    <source>
        <strain evidence="6 7">ZW T0_25</strain>
    </source>
</reference>
<keyword evidence="1 3" id="KW-0597">Phosphoprotein</keyword>
<feature type="domain" description="Response regulatory" evidence="5">
    <location>
        <begin position="5"/>
        <end position="120"/>
    </location>
</feature>
<evidence type="ECO:0000256" key="3">
    <source>
        <dbReference type="PROSITE-ProRule" id="PRU00169"/>
    </source>
</evidence>
<dbReference type="InterPro" id="IPR001789">
    <property type="entry name" value="Sig_transdc_resp-reg_receiver"/>
</dbReference>
<dbReference type="PROSITE" id="PS50043">
    <property type="entry name" value="HTH_LUXR_2"/>
    <property type="match status" value="1"/>
</dbReference>
<keyword evidence="2" id="KW-0238">DNA-binding</keyword>
<sequence>MLSVSVAFVDDHPTLLEGIRAIFSRRPGYKVIATGSCCAEALGIALEHKPNVLMIDLNMPGNAFDCIAQIRIASPETKVIAFTASSGINHAIDALQAGASGYVLKGSPLGSLTEAIDAVMAGDTYISKGFSTKVITALANPKASGIKLSVREEQIVSLLLESRTNREIAKHMNLSEKTIKNYMTLLMQKLRVRNRVGLVVAARSLPLADARGRDVDRIGLLN</sequence>
<dbReference type="InterPro" id="IPR058245">
    <property type="entry name" value="NreC/VraR/RcsB-like_REC"/>
</dbReference>
<dbReference type="PRINTS" id="PR00038">
    <property type="entry name" value="HTHLUXR"/>
</dbReference>
<name>A0ABU3S6Q3_9HYPH</name>
<dbReference type="PANTHER" id="PTHR43214:SF43">
    <property type="entry name" value="TWO-COMPONENT RESPONSE REGULATOR"/>
    <property type="match status" value="1"/>
</dbReference>
<evidence type="ECO:0000313" key="6">
    <source>
        <dbReference type="EMBL" id="MDU0340473.1"/>
    </source>
</evidence>
<protein>
    <submittedName>
        <fullName evidence="6">Response regulator transcription factor</fullName>
    </submittedName>
</protein>
<dbReference type="CDD" id="cd17535">
    <property type="entry name" value="REC_NarL-like"/>
    <property type="match status" value="1"/>
</dbReference>
<evidence type="ECO:0000256" key="2">
    <source>
        <dbReference type="ARBA" id="ARBA00023125"/>
    </source>
</evidence>
<keyword evidence="7" id="KW-1185">Reference proteome</keyword>
<dbReference type="PANTHER" id="PTHR43214">
    <property type="entry name" value="TWO-COMPONENT RESPONSE REGULATOR"/>
    <property type="match status" value="1"/>
</dbReference>
<dbReference type="PROSITE" id="PS50110">
    <property type="entry name" value="RESPONSE_REGULATORY"/>
    <property type="match status" value="1"/>
</dbReference>
<dbReference type="RefSeq" id="WP_316018339.1">
    <property type="nucleotide sequence ID" value="NZ_JAWDID010000013.1"/>
</dbReference>
<dbReference type="SMART" id="SM00421">
    <property type="entry name" value="HTH_LUXR"/>
    <property type="match status" value="1"/>
</dbReference>